<feature type="transmembrane region" description="Helical" evidence="6">
    <location>
        <begin position="299"/>
        <end position="317"/>
    </location>
</feature>
<dbReference type="GO" id="GO:0016020">
    <property type="term" value="C:membrane"/>
    <property type="evidence" value="ECO:0007669"/>
    <property type="project" value="UniProtKB-SubCell"/>
</dbReference>
<keyword evidence="2" id="KW-0813">Transport</keyword>
<evidence type="ECO:0000313" key="8">
    <source>
        <dbReference type="Proteomes" id="UP000319619"/>
    </source>
</evidence>
<feature type="transmembrane region" description="Helical" evidence="6">
    <location>
        <begin position="42"/>
        <end position="61"/>
    </location>
</feature>
<evidence type="ECO:0000256" key="1">
    <source>
        <dbReference type="ARBA" id="ARBA00004141"/>
    </source>
</evidence>
<dbReference type="InterPro" id="IPR004813">
    <property type="entry name" value="OPT"/>
</dbReference>
<dbReference type="AlphaFoldDB" id="A0A532V243"/>
<evidence type="ECO:0000256" key="5">
    <source>
        <dbReference type="ARBA" id="ARBA00023136"/>
    </source>
</evidence>
<feature type="transmembrane region" description="Helical" evidence="6">
    <location>
        <begin position="67"/>
        <end position="85"/>
    </location>
</feature>
<feature type="transmembrane region" description="Helical" evidence="6">
    <location>
        <begin position="230"/>
        <end position="249"/>
    </location>
</feature>
<comment type="subcellular location">
    <subcellularLocation>
        <location evidence="1">Membrane</location>
        <topology evidence="1">Multi-pass membrane protein</topology>
    </subcellularLocation>
</comment>
<feature type="transmembrane region" description="Helical" evidence="6">
    <location>
        <begin position="416"/>
        <end position="436"/>
    </location>
</feature>
<feature type="transmembrane region" description="Helical" evidence="6">
    <location>
        <begin position="97"/>
        <end position="120"/>
    </location>
</feature>
<name>A0A532V243_UNCL8</name>
<keyword evidence="3 6" id="KW-0812">Transmembrane</keyword>
<evidence type="ECO:0000256" key="2">
    <source>
        <dbReference type="ARBA" id="ARBA00022448"/>
    </source>
</evidence>
<dbReference type="InterPro" id="IPR045035">
    <property type="entry name" value="YSL-like"/>
</dbReference>
<feature type="transmembrane region" description="Helical" evidence="6">
    <location>
        <begin position="600"/>
        <end position="621"/>
    </location>
</feature>
<feature type="transmembrane region" description="Helical" evidence="6">
    <location>
        <begin position="356"/>
        <end position="375"/>
    </location>
</feature>
<dbReference type="GO" id="GO:0035673">
    <property type="term" value="F:oligopeptide transmembrane transporter activity"/>
    <property type="evidence" value="ECO:0007669"/>
    <property type="project" value="InterPro"/>
</dbReference>
<evidence type="ECO:0000256" key="3">
    <source>
        <dbReference type="ARBA" id="ARBA00022692"/>
    </source>
</evidence>
<reference evidence="7 8" key="1">
    <citation type="submission" date="2017-06" db="EMBL/GenBank/DDBJ databases">
        <title>Novel microbial phyla capable of carbon fixation and sulfur reduction in deep-sea sediments.</title>
        <authorList>
            <person name="Huang J."/>
            <person name="Baker B."/>
            <person name="Wang Y."/>
        </authorList>
    </citation>
    <scope>NUCLEOTIDE SEQUENCE [LARGE SCALE GENOMIC DNA]</scope>
    <source>
        <strain evidence="7">B3_LCP</strain>
    </source>
</reference>
<dbReference type="PANTHER" id="PTHR31645">
    <property type="entry name" value="OLIGOPEPTIDE TRANSPORTER YGL114W-RELATED"/>
    <property type="match status" value="1"/>
</dbReference>
<dbReference type="NCBIfam" id="TIGR00728">
    <property type="entry name" value="OPT_sfam"/>
    <property type="match status" value="1"/>
</dbReference>
<protein>
    <submittedName>
        <fullName evidence="7">Oligopeptide transporter, OPT family</fullName>
    </submittedName>
</protein>
<feature type="transmembrane region" description="Helical" evidence="6">
    <location>
        <begin position="387"/>
        <end position="409"/>
    </location>
</feature>
<feature type="transmembrane region" description="Helical" evidence="6">
    <location>
        <begin position="261"/>
        <end position="279"/>
    </location>
</feature>
<accession>A0A532V243</accession>
<dbReference type="EMBL" id="NJBN01000003">
    <property type="protein sequence ID" value="TKJ41067.1"/>
    <property type="molecule type" value="Genomic_DNA"/>
</dbReference>
<dbReference type="Pfam" id="PF03169">
    <property type="entry name" value="OPT"/>
    <property type="match status" value="1"/>
</dbReference>
<feature type="transmembrane region" description="Helical" evidence="6">
    <location>
        <begin position="126"/>
        <end position="150"/>
    </location>
</feature>
<proteinExistence type="predicted"/>
<gene>
    <name evidence="7" type="ORF">CEE37_05215</name>
</gene>
<comment type="caution">
    <text evidence="7">The sequence shown here is derived from an EMBL/GenBank/DDBJ whole genome shotgun (WGS) entry which is preliminary data.</text>
</comment>
<evidence type="ECO:0000256" key="4">
    <source>
        <dbReference type="ARBA" id="ARBA00022989"/>
    </source>
</evidence>
<keyword evidence="4 6" id="KW-1133">Transmembrane helix</keyword>
<dbReference type="Proteomes" id="UP000319619">
    <property type="component" value="Unassembled WGS sequence"/>
</dbReference>
<feature type="transmembrane region" description="Helical" evidence="6">
    <location>
        <begin position="442"/>
        <end position="463"/>
    </location>
</feature>
<dbReference type="NCBIfam" id="TIGR00733">
    <property type="entry name" value="OPT family oligopeptide transporter"/>
    <property type="match status" value="1"/>
</dbReference>
<feature type="transmembrane region" description="Helical" evidence="6">
    <location>
        <begin position="188"/>
        <end position="210"/>
    </location>
</feature>
<evidence type="ECO:0000313" key="7">
    <source>
        <dbReference type="EMBL" id="TKJ41067.1"/>
    </source>
</evidence>
<dbReference type="PANTHER" id="PTHR31645:SF0">
    <property type="entry name" value="OLIGOPEPTIDE TRANSPORTER YGL114W-RELATED"/>
    <property type="match status" value="1"/>
</dbReference>
<feature type="transmembrane region" description="Helical" evidence="6">
    <location>
        <begin position="541"/>
        <end position="562"/>
    </location>
</feature>
<organism evidence="7 8">
    <name type="scientific">candidate division LCP-89 bacterium B3_LCP</name>
    <dbReference type="NCBI Taxonomy" id="2012998"/>
    <lineage>
        <taxon>Bacteria</taxon>
        <taxon>Pseudomonadati</taxon>
        <taxon>Bacteria division LCP-89</taxon>
    </lineage>
</organism>
<dbReference type="InterPro" id="IPR004814">
    <property type="entry name" value="Oligopep_transpt"/>
</dbReference>
<feature type="transmembrane region" description="Helical" evidence="6">
    <location>
        <begin position="641"/>
        <end position="660"/>
    </location>
</feature>
<sequence length="668" mass="70408">MSEANKGLHLPENAFTELKNGETYTPMIPAEKGVLEVTGRSITFGILMIIIFAAAASYIALKLGQGIETAIPISILAIGFSAMVARKSILIENVNILAIGCTSGILVGGTVFVMPAIFMLNLESDSFLATFLQIFLVPFFGAILGVLFLIPFRKYFVADMHGKLPFPEATATTEILVTGEKGGSSAKVLIYSLGVGIVVDYLALAFRTWSDVFSTAAIPALANFTDKFKSVFAMNTSAAVLGLGVIIGVKFASIIMAGSMLAYFVLIPLVGNLSPVFAARPFTDIFFGFTDDAGMFIPGVRNIGIGGIFAAGVISILKMSPVIKQAMQQVVAQLFKKHGDGDSDSRLDKDIKMSTLAIIGIITAVLIFLYFRFVAVAGEANATSVSLISLIMTILIVFLFSAVSAWAIAMISVTPISGMTLTTLIIAAVVLSALGLSGASGMLAIILIGGVVCTALSMAGSLVTQFKIGYWLGSTPKTIQWSNIFGAALASLTVTAVIMLFAHVYGFGQPTAEHPNPLPAPQASAMAAVANAFLGGQGAPWMLYAVGSVIAVLVTMVGVNPLAFALGMYLPIELNSPILLGACVGWLIKNSSKKEKISKFRADRGILIASGFIAGGALAGVFDAMTKMFGFEYTLPMNEGLRNWLGLIMFAALAYFLYAYSKAGKVEE</sequence>
<keyword evidence="5 6" id="KW-0472">Membrane</keyword>
<evidence type="ECO:0000256" key="6">
    <source>
        <dbReference type="SAM" id="Phobius"/>
    </source>
</evidence>
<feature type="transmembrane region" description="Helical" evidence="6">
    <location>
        <begin position="484"/>
        <end position="506"/>
    </location>
</feature>